<dbReference type="GO" id="GO:0006432">
    <property type="term" value="P:phenylalanyl-tRNA aminoacylation"/>
    <property type="evidence" value="ECO:0007669"/>
    <property type="project" value="UniProtKB-UniRule"/>
</dbReference>
<feature type="binding site" evidence="15">
    <location>
        <position position="455"/>
    </location>
    <ligand>
        <name>Mg(2+)</name>
        <dbReference type="ChEBI" id="CHEBI:18420"/>
        <note>shared with alpha subunit</note>
    </ligand>
</feature>
<keyword evidence="9 15" id="KW-0067">ATP-binding</keyword>
<feature type="binding site" evidence="15">
    <location>
        <position position="464"/>
    </location>
    <ligand>
        <name>Mg(2+)</name>
        <dbReference type="ChEBI" id="CHEBI:18420"/>
        <note>shared with alpha subunit</note>
    </ligand>
</feature>
<evidence type="ECO:0000256" key="5">
    <source>
        <dbReference type="ARBA" id="ARBA00022555"/>
    </source>
</evidence>
<dbReference type="InterPro" id="IPR005146">
    <property type="entry name" value="B3/B4_tRNA-bd"/>
</dbReference>
<evidence type="ECO:0000259" key="19">
    <source>
        <dbReference type="PROSITE" id="PS51483"/>
    </source>
</evidence>
<dbReference type="Gene3D" id="3.50.40.10">
    <property type="entry name" value="Phenylalanyl-trna Synthetase, Chain B, domain 3"/>
    <property type="match status" value="1"/>
</dbReference>
<feature type="binding site" evidence="15">
    <location>
        <position position="461"/>
    </location>
    <ligand>
        <name>Mg(2+)</name>
        <dbReference type="ChEBI" id="CHEBI:18420"/>
        <note>shared with alpha subunit</note>
    </ligand>
</feature>
<dbReference type="HAMAP" id="MF_00283">
    <property type="entry name" value="Phe_tRNA_synth_beta1"/>
    <property type="match status" value="1"/>
</dbReference>
<keyword evidence="8 15" id="KW-0547">Nucleotide-binding</keyword>
<dbReference type="GO" id="GO:0000049">
    <property type="term" value="F:tRNA binding"/>
    <property type="evidence" value="ECO:0007669"/>
    <property type="project" value="UniProtKB-UniRule"/>
</dbReference>
<protein>
    <recommendedName>
        <fullName evidence="15">Phenylalanine--tRNA ligase beta subunit</fullName>
        <ecNumber evidence="15">6.1.1.20</ecNumber>
    </recommendedName>
    <alternativeName>
        <fullName evidence="15">Phenylalanyl-tRNA synthetase beta subunit</fullName>
        <shortName evidence="15">PheRS</shortName>
    </alternativeName>
</protein>
<evidence type="ECO:0000259" key="17">
    <source>
        <dbReference type="PROSITE" id="PS50886"/>
    </source>
</evidence>
<dbReference type="EMBL" id="QZAA01000076">
    <property type="protein sequence ID" value="RQD77250.1"/>
    <property type="molecule type" value="Genomic_DNA"/>
</dbReference>
<evidence type="ECO:0000256" key="4">
    <source>
        <dbReference type="ARBA" id="ARBA00022490"/>
    </source>
</evidence>
<dbReference type="SUPFAM" id="SSF50249">
    <property type="entry name" value="Nucleic acid-binding proteins"/>
    <property type="match status" value="1"/>
</dbReference>
<comment type="subunit">
    <text evidence="3 15">Tetramer of two alpha and two beta subunits.</text>
</comment>
<dbReference type="InterPro" id="IPR002547">
    <property type="entry name" value="tRNA-bd_dom"/>
</dbReference>
<keyword evidence="5 16" id="KW-0820">tRNA-binding</keyword>
<dbReference type="InterPro" id="IPR045060">
    <property type="entry name" value="Phe-tRNA-ligase_IIc_bsu"/>
</dbReference>
<evidence type="ECO:0000256" key="15">
    <source>
        <dbReference type="HAMAP-Rule" id="MF_00283"/>
    </source>
</evidence>
<keyword evidence="7 15" id="KW-0479">Metal-binding</keyword>
<dbReference type="InterPro" id="IPR041616">
    <property type="entry name" value="PheRS_beta_core"/>
</dbReference>
<comment type="subcellular location">
    <subcellularLocation>
        <location evidence="1 15">Cytoplasm</location>
    </subcellularLocation>
</comment>
<dbReference type="EC" id="6.1.1.20" evidence="15"/>
<dbReference type="PROSITE" id="PS51447">
    <property type="entry name" value="FDX_ACB"/>
    <property type="match status" value="1"/>
</dbReference>
<dbReference type="InterPro" id="IPR045864">
    <property type="entry name" value="aa-tRNA-synth_II/BPL/LPL"/>
</dbReference>
<keyword evidence="4 15" id="KW-0963">Cytoplasm</keyword>
<evidence type="ECO:0000256" key="7">
    <source>
        <dbReference type="ARBA" id="ARBA00022723"/>
    </source>
</evidence>
<evidence type="ECO:0000256" key="9">
    <source>
        <dbReference type="ARBA" id="ARBA00022840"/>
    </source>
</evidence>
<dbReference type="SUPFAM" id="SSF46955">
    <property type="entry name" value="Putative DNA-binding domain"/>
    <property type="match status" value="1"/>
</dbReference>
<comment type="cofactor">
    <cofactor evidence="15">
        <name>Mg(2+)</name>
        <dbReference type="ChEBI" id="CHEBI:18420"/>
    </cofactor>
    <text evidence="15">Binds 2 magnesium ions per tetramer.</text>
</comment>
<dbReference type="AlphaFoldDB" id="A0A424YGU3"/>
<keyword evidence="13 15" id="KW-0030">Aminoacyl-tRNA synthetase</keyword>
<dbReference type="SMART" id="SM00874">
    <property type="entry name" value="B5"/>
    <property type="match status" value="1"/>
</dbReference>
<name>A0A424YGU3_9FIRM</name>
<dbReference type="InterPro" id="IPR005121">
    <property type="entry name" value="Fdx_antiC-bd"/>
</dbReference>
<feature type="domain" description="TRNA-binding" evidence="17">
    <location>
        <begin position="39"/>
        <end position="148"/>
    </location>
</feature>
<evidence type="ECO:0000256" key="2">
    <source>
        <dbReference type="ARBA" id="ARBA00008653"/>
    </source>
</evidence>
<dbReference type="Proteomes" id="UP000285138">
    <property type="component" value="Unassembled WGS sequence"/>
</dbReference>
<dbReference type="Gene3D" id="3.30.70.380">
    <property type="entry name" value="Ferrodoxin-fold anticodon-binding domain"/>
    <property type="match status" value="1"/>
</dbReference>
<accession>A0A424YGU3</accession>
<keyword evidence="12 15" id="KW-0648">Protein biosynthesis</keyword>
<comment type="catalytic activity">
    <reaction evidence="14 15">
        <text>tRNA(Phe) + L-phenylalanine + ATP = L-phenylalanyl-tRNA(Phe) + AMP + diphosphate + H(+)</text>
        <dbReference type="Rhea" id="RHEA:19413"/>
        <dbReference type="Rhea" id="RHEA-COMP:9668"/>
        <dbReference type="Rhea" id="RHEA-COMP:9699"/>
        <dbReference type="ChEBI" id="CHEBI:15378"/>
        <dbReference type="ChEBI" id="CHEBI:30616"/>
        <dbReference type="ChEBI" id="CHEBI:33019"/>
        <dbReference type="ChEBI" id="CHEBI:58095"/>
        <dbReference type="ChEBI" id="CHEBI:78442"/>
        <dbReference type="ChEBI" id="CHEBI:78531"/>
        <dbReference type="ChEBI" id="CHEBI:456215"/>
        <dbReference type="EC" id="6.1.1.20"/>
    </reaction>
</comment>
<dbReference type="PANTHER" id="PTHR10947">
    <property type="entry name" value="PHENYLALANYL-TRNA SYNTHETASE BETA CHAIN AND LEUCINE-RICH REPEAT-CONTAINING PROTEIN 47"/>
    <property type="match status" value="1"/>
</dbReference>
<dbReference type="Pfam" id="PF01588">
    <property type="entry name" value="tRNA_bind"/>
    <property type="match status" value="1"/>
</dbReference>
<organism evidence="20 21">
    <name type="scientific">Candidatus Syntrophonatronum acetioxidans</name>
    <dbReference type="NCBI Taxonomy" id="1795816"/>
    <lineage>
        <taxon>Bacteria</taxon>
        <taxon>Bacillati</taxon>
        <taxon>Bacillota</taxon>
        <taxon>Clostridia</taxon>
        <taxon>Eubacteriales</taxon>
        <taxon>Syntrophomonadaceae</taxon>
        <taxon>Candidatus Syntrophonatronum</taxon>
    </lineage>
</organism>
<comment type="caution">
    <text evidence="20">The sequence shown here is derived from an EMBL/GenBank/DDBJ whole genome shotgun (WGS) entry which is preliminary data.</text>
</comment>
<evidence type="ECO:0000256" key="12">
    <source>
        <dbReference type="ARBA" id="ARBA00022917"/>
    </source>
</evidence>
<dbReference type="Gene3D" id="3.30.56.10">
    <property type="match status" value="2"/>
</dbReference>
<feature type="domain" description="B5" evidence="19">
    <location>
        <begin position="402"/>
        <end position="477"/>
    </location>
</feature>
<dbReference type="GO" id="GO:0140096">
    <property type="term" value="F:catalytic activity, acting on a protein"/>
    <property type="evidence" value="ECO:0007669"/>
    <property type="project" value="UniProtKB-ARBA"/>
</dbReference>
<dbReference type="GO" id="GO:0004826">
    <property type="term" value="F:phenylalanine-tRNA ligase activity"/>
    <property type="evidence" value="ECO:0007669"/>
    <property type="project" value="UniProtKB-UniRule"/>
</dbReference>
<dbReference type="PANTHER" id="PTHR10947:SF0">
    <property type="entry name" value="PHENYLALANINE--TRNA LIGASE BETA SUBUNIT"/>
    <property type="match status" value="1"/>
</dbReference>
<dbReference type="Gene3D" id="2.40.50.140">
    <property type="entry name" value="Nucleic acid-binding proteins"/>
    <property type="match status" value="1"/>
</dbReference>
<dbReference type="SUPFAM" id="SSF55681">
    <property type="entry name" value="Class II aaRS and biotin synthetases"/>
    <property type="match status" value="1"/>
</dbReference>
<reference evidence="20 21" key="1">
    <citation type="submission" date="2018-08" db="EMBL/GenBank/DDBJ databases">
        <title>The metabolism and importance of syntrophic acetate oxidation coupled to methane or sulfide production in haloalkaline environments.</title>
        <authorList>
            <person name="Timmers P.H.A."/>
            <person name="Vavourakis C.D."/>
            <person name="Sorokin D.Y."/>
            <person name="Sinninghe Damste J.S."/>
            <person name="Muyzer G."/>
            <person name="Stams A.J.M."/>
            <person name="Plugge C.M."/>
        </authorList>
    </citation>
    <scope>NUCLEOTIDE SEQUENCE [LARGE SCALE GENOMIC DNA]</scope>
    <source>
        <strain evidence="20">MSAO_Bac1</strain>
    </source>
</reference>
<dbReference type="NCBIfam" id="TIGR00472">
    <property type="entry name" value="pheT_bact"/>
    <property type="match status" value="1"/>
</dbReference>
<evidence type="ECO:0000256" key="3">
    <source>
        <dbReference type="ARBA" id="ARBA00011209"/>
    </source>
</evidence>
<keyword evidence="11 16" id="KW-0694">RNA-binding</keyword>
<dbReference type="CDD" id="cd02796">
    <property type="entry name" value="tRNA_bind_bactPheRS"/>
    <property type="match status" value="1"/>
</dbReference>
<dbReference type="Pfam" id="PF03147">
    <property type="entry name" value="FDX-ACB"/>
    <property type="match status" value="1"/>
</dbReference>
<evidence type="ECO:0000256" key="11">
    <source>
        <dbReference type="ARBA" id="ARBA00022884"/>
    </source>
</evidence>
<gene>
    <name evidence="15" type="primary">pheT</name>
    <name evidence="20" type="ORF">D5R97_02845</name>
</gene>
<evidence type="ECO:0000256" key="8">
    <source>
        <dbReference type="ARBA" id="ARBA00022741"/>
    </source>
</evidence>
<dbReference type="NCBIfam" id="NF045760">
    <property type="entry name" value="YtpR"/>
    <property type="match status" value="1"/>
</dbReference>
<comment type="similarity">
    <text evidence="2 15">Belongs to the phenylalanyl-tRNA synthetase beta subunit family. Type 1 subfamily.</text>
</comment>
<dbReference type="FunFam" id="3.50.40.10:FF:000001">
    <property type="entry name" value="Phenylalanine--tRNA ligase beta subunit"/>
    <property type="match status" value="1"/>
</dbReference>
<dbReference type="CDD" id="cd00769">
    <property type="entry name" value="PheRS_beta_core"/>
    <property type="match status" value="1"/>
</dbReference>
<dbReference type="GO" id="GO:0009328">
    <property type="term" value="C:phenylalanine-tRNA ligase complex"/>
    <property type="evidence" value="ECO:0007669"/>
    <property type="project" value="TreeGrafter"/>
</dbReference>
<dbReference type="SUPFAM" id="SSF54991">
    <property type="entry name" value="Anticodon-binding domain of PheRS"/>
    <property type="match status" value="1"/>
</dbReference>
<dbReference type="InterPro" id="IPR012340">
    <property type="entry name" value="NA-bd_OB-fold"/>
</dbReference>
<dbReference type="InterPro" id="IPR020825">
    <property type="entry name" value="Phe-tRNA_synthase-like_B3/B4"/>
</dbReference>
<dbReference type="SUPFAM" id="SSF56037">
    <property type="entry name" value="PheT/TilS domain"/>
    <property type="match status" value="1"/>
</dbReference>
<feature type="binding site" evidence="15">
    <location>
        <position position="465"/>
    </location>
    <ligand>
        <name>Mg(2+)</name>
        <dbReference type="ChEBI" id="CHEBI:18420"/>
        <note>shared with alpha subunit</note>
    </ligand>
</feature>
<dbReference type="InterPro" id="IPR005147">
    <property type="entry name" value="tRNA_synthase_B5-dom"/>
</dbReference>
<dbReference type="Pfam" id="PF17759">
    <property type="entry name" value="tRNA_synthFbeta"/>
    <property type="match status" value="1"/>
</dbReference>
<dbReference type="InterPro" id="IPR004532">
    <property type="entry name" value="Phe-tRNA-ligase_IIc_bsu_bact"/>
</dbReference>
<dbReference type="InterPro" id="IPR033714">
    <property type="entry name" value="tRNA_bind_bactPheRS"/>
</dbReference>
<dbReference type="Gene3D" id="3.30.930.10">
    <property type="entry name" value="Bira Bifunctional Protein, Domain 2"/>
    <property type="match status" value="1"/>
</dbReference>
<dbReference type="FunFam" id="2.40.50.140:FF:000045">
    <property type="entry name" value="Phenylalanine--tRNA ligase beta subunit"/>
    <property type="match status" value="1"/>
</dbReference>
<feature type="domain" description="FDX-ACB" evidence="18">
    <location>
        <begin position="710"/>
        <end position="803"/>
    </location>
</feature>
<dbReference type="SMART" id="SM00896">
    <property type="entry name" value="FDX-ACB"/>
    <property type="match status" value="1"/>
</dbReference>
<dbReference type="InterPro" id="IPR009061">
    <property type="entry name" value="DNA-bd_dom_put_sf"/>
</dbReference>
<evidence type="ECO:0000259" key="18">
    <source>
        <dbReference type="PROSITE" id="PS51447"/>
    </source>
</evidence>
<dbReference type="PROSITE" id="PS50886">
    <property type="entry name" value="TRBD"/>
    <property type="match status" value="1"/>
</dbReference>
<dbReference type="SMART" id="SM00873">
    <property type="entry name" value="B3_4"/>
    <property type="match status" value="1"/>
</dbReference>
<proteinExistence type="inferred from homology"/>
<keyword evidence="6 15" id="KW-0436">Ligase</keyword>
<dbReference type="GO" id="GO:0000287">
    <property type="term" value="F:magnesium ion binding"/>
    <property type="evidence" value="ECO:0007669"/>
    <property type="project" value="UniProtKB-UniRule"/>
</dbReference>
<sequence>MLVSYQWLKDYVYTDISPQELAEKLTMSGVEVEALTPFYPDVPNIVVGKVQSVEKHPQADKLYVVQVDVKEEVLQVVVGIANYQEGDLVPVAKPGAVLPKGLKIKKTKLRGIESYGMLCSAEELDLDFRHDYGILILEDSLPVGGNIKEALGLEDWVLELGLTPNRSDCLGMLGLAREISAITGAPLKSDFPQVQEGEERIEEIARVQIIDEDLCPRYSARLVRDIKLEHSPLWFQRRLLAVGIRPINNIVDITNYVMWESGQPLHAFDYDRVSESTVIIRKAYEGEKMTTLDEQERQLEENMLVIADPGGAIALAGVMGGFHTEITGDTKNVLLESANFDPASIRKTSRDLGLRSEASLRFERNVDPNGTLYALDRAAQLIAQLAGGKVVKGVIDEYPSVKENALVDFKPERAQKIIGLDLPASTMKNIFLRLGFKVEGDDSLLKVEVPTRRPDISREEDLVEEVARVYGYEHIKTTLPRGEITQGKKTREQKLTDKAREIITACGLNEAITYSFVSPKIFDQLKLEEDNPLREVIEMHNPLSEEQRIMRTTLLANLLRVLQYNANRSIYNQGVFELGRVFIPRGKLSEKSLPWERETLALALMGEWGEKNWQQKPLSVDFFLLKGILENLLEGLGISNYLIKPCSFSTFHPTRCAELVVGEERIGVLGEVHGEVAASFDLEDRVYMAEVDFESLVKHSSLKIEFEPLPRYPAVLRDIAILVKEDILAEDIRQEILRSGGDLVEDIVLFDLYQGEQISEGYRSLAYSIVYRSPDKTLTDEEVNKVHQRIIDSLEKNFEARLRK</sequence>
<evidence type="ECO:0000256" key="6">
    <source>
        <dbReference type="ARBA" id="ARBA00022598"/>
    </source>
</evidence>
<dbReference type="InterPro" id="IPR036690">
    <property type="entry name" value="Fdx_antiC-bd_sf"/>
</dbReference>
<evidence type="ECO:0000256" key="16">
    <source>
        <dbReference type="PROSITE-ProRule" id="PRU00209"/>
    </source>
</evidence>
<evidence type="ECO:0000313" key="20">
    <source>
        <dbReference type="EMBL" id="RQD77250.1"/>
    </source>
</evidence>
<dbReference type="Pfam" id="PF03483">
    <property type="entry name" value="B3_4"/>
    <property type="match status" value="1"/>
</dbReference>
<evidence type="ECO:0000256" key="1">
    <source>
        <dbReference type="ARBA" id="ARBA00004496"/>
    </source>
</evidence>
<dbReference type="FunFam" id="3.30.56.10:FF:000002">
    <property type="entry name" value="Phenylalanine--tRNA ligase beta subunit"/>
    <property type="match status" value="1"/>
</dbReference>
<evidence type="ECO:0000256" key="10">
    <source>
        <dbReference type="ARBA" id="ARBA00022842"/>
    </source>
</evidence>
<evidence type="ECO:0000313" key="21">
    <source>
        <dbReference type="Proteomes" id="UP000285138"/>
    </source>
</evidence>
<evidence type="ECO:0000256" key="14">
    <source>
        <dbReference type="ARBA" id="ARBA00049255"/>
    </source>
</evidence>
<dbReference type="PROSITE" id="PS51483">
    <property type="entry name" value="B5"/>
    <property type="match status" value="1"/>
</dbReference>
<dbReference type="GO" id="GO:0016740">
    <property type="term" value="F:transferase activity"/>
    <property type="evidence" value="ECO:0007669"/>
    <property type="project" value="UniProtKB-ARBA"/>
</dbReference>
<dbReference type="Pfam" id="PF03484">
    <property type="entry name" value="B5"/>
    <property type="match status" value="1"/>
</dbReference>
<evidence type="ECO:0000256" key="13">
    <source>
        <dbReference type="ARBA" id="ARBA00023146"/>
    </source>
</evidence>
<dbReference type="FunFam" id="3.30.70.380:FF:000001">
    <property type="entry name" value="Phenylalanine--tRNA ligase beta subunit"/>
    <property type="match status" value="1"/>
</dbReference>
<dbReference type="GO" id="GO:0005524">
    <property type="term" value="F:ATP binding"/>
    <property type="evidence" value="ECO:0007669"/>
    <property type="project" value="UniProtKB-UniRule"/>
</dbReference>
<keyword evidence="10 15" id="KW-0460">Magnesium</keyword>